<reference evidence="2 3" key="1">
    <citation type="submission" date="2016-10" db="EMBL/GenBank/DDBJ databases">
        <authorList>
            <person name="de Groot N.N."/>
        </authorList>
    </citation>
    <scope>NUCLEOTIDE SEQUENCE [LARGE SCALE GENOMIC DNA]</scope>
    <source>
        <strain evidence="2 3">DSM 16077</strain>
    </source>
</reference>
<keyword evidence="1" id="KW-0472">Membrane</keyword>
<dbReference type="Pfam" id="PF10003">
    <property type="entry name" value="DUF2244"/>
    <property type="match status" value="1"/>
</dbReference>
<gene>
    <name evidence="2" type="ORF">SAMN04488568_10695</name>
</gene>
<evidence type="ECO:0000313" key="2">
    <source>
        <dbReference type="EMBL" id="SDM19083.1"/>
    </source>
</evidence>
<dbReference type="PIRSF" id="PIRSF032162">
    <property type="entry name" value="UCP032162_imp"/>
    <property type="match status" value="1"/>
</dbReference>
<feature type="transmembrane region" description="Helical" evidence="1">
    <location>
        <begin position="65"/>
        <end position="84"/>
    </location>
</feature>
<accession>A0A1G9R777</accession>
<feature type="transmembrane region" description="Helical" evidence="1">
    <location>
        <begin position="38"/>
        <end position="59"/>
    </location>
</feature>
<sequence length="182" mass="20072">MASLVETWPAASDGHEAATGPFTMDAELAPNRSLPNPAFNVLILTVAAVSFFSGILFVSMGAWPVMPFFGLDALLVWLAFRVSYRDGRMREYVRVDARDIEVTRQHPTGHVRRYRLPTGWAMLQHLNAGKHDAQLAIGTHGRWLVLGSFLSPKERDEFAAALGDAIGRARRFTPQEPGGELA</sequence>
<organism evidence="2 3">
    <name type="scientific">Maricaulis salignorans</name>
    <dbReference type="NCBI Taxonomy" id="144026"/>
    <lineage>
        <taxon>Bacteria</taxon>
        <taxon>Pseudomonadati</taxon>
        <taxon>Pseudomonadota</taxon>
        <taxon>Alphaproteobacteria</taxon>
        <taxon>Maricaulales</taxon>
        <taxon>Maricaulaceae</taxon>
        <taxon>Maricaulis</taxon>
    </lineage>
</organism>
<dbReference type="InterPro" id="IPR019253">
    <property type="entry name" value="DUF2244_TM"/>
</dbReference>
<keyword evidence="1" id="KW-1133">Transmembrane helix</keyword>
<dbReference type="RefSeq" id="WP_091768942.1">
    <property type="nucleotide sequence ID" value="NZ_FNHG01000006.1"/>
</dbReference>
<protein>
    <submittedName>
        <fullName evidence="2">Uncharacterized membrane protein</fullName>
    </submittedName>
</protein>
<evidence type="ECO:0000256" key="1">
    <source>
        <dbReference type="SAM" id="Phobius"/>
    </source>
</evidence>
<proteinExistence type="predicted"/>
<name>A0A1G9R777_9PROT</name>
<dbReference type="EMBL" id="FNHG01000006">
    <property type="protein sequence ID" value="SDM19083.1"/>
    <property type="molecule type" value="Genomic_DNA"/>
</dbReference>
<dbReference type="InterPro" id="IPR016990">
    <property type="entry name" value="UCP032162_TM"/>
</dbReference>
<keyword evidence="3" id="KW-1185">Reference proteome</keyword>
<dbReference type="OrthoDB" id="9808190at2"/>
<evidence type="ECO:0000313" key="3">
    <source>
        <dbReference type="Proteomes" id="UP000199759"/>
    </source>
</evidence>
<keyword evidence="1" id="KW-0812">Transmembrane</keyword>
<dbReference type="Proteomes" id="UP000199759">
    <property type="component" value="Unassembled WGS sequence"/>
</dbReference>
<dbReference type="STRING" id="144026.SAMN04488568_10695"/>
<dbReference type="AlphaFoldDB" id="A0A1G9R777"/>